<dbReference type="SUPFAM" id="SSF48657">
    <property type="entry name" value="FinO-like"/>
    <property type="match status" value="1"/>
</dbReference>
<evidence type="ECO:0000313" key="5">
    <source>
        <dbReference type="EMBL" id="STX28321.1"/>
    </source>
</evidence>
<dbReference type="InterPro" id="IPR036442">
    <property type="entry name" value="ProQ/FinO_sf"/>
</dbReference>
<name>A0A378I0P6_9GAMM</name>
<evidence type="ECO:0000256" key="3">
    <source>
        <dbReference type="ARBA" id="ARBA00023186"/>
    </source>
</evidence>
<dbReference type="EMBL" id="UGNV01000001">
    <property type="protein sequence ID" value="STX28321.1"/>
    <property type="molecule type" value="Genomic_DNA"/>
</dbReference>
<dbReference type="PANTHER" id="PTHR38106">
    <property type="entry name" value="RNA CHAPERONE PROQ"/>
    <property type="match status" value="1"/>
</dbReference>
<dbReference type="InterPro" id="IPR023529">
    <property type="entry name" value="ProQ"/>
</dbReference>
<keyword evidence="3" id="KW-0143">Chaperone</keyword>
<evidence type="ECO:0000259" key="4">
    <source>
        <dbReference type="SMART" id="SM00945"/>
    </source>
</evidence>
<dbReference type="Gene3D" id="1.10.1710.10">
    <property type="entry name" value="ProQ/FinO domain"/>
    <property type="match status" value="1"/>
</dbReference>
<dbReference type="RefSeq" id="WP_115302081.1">
    <property type="nucleotide sequence ID" value="NZ_CAAAHO010000001.1"/>
</dbReference>
<keyword evidence="1" id="KW-0963">Cytoplasm</keyword>
<proteinExistence type="predicted"/>
<dbReference type="OrthoDB" id="8421419at2"/>
<dbReference type="Pfam" id="PF04352">
    <property type="entry name" value="ProQ"/>
    <property type="match status" value="1"/>
</dbReference>
<dbReference type="AlphaFoldDB" id="A0A378I0P6"/>
<keyword evidence="6" id="KW-1185">Reference proteome</keyword>
<dbReference type="SMART" id="SM00945">
    <property type="entry name" value="ProQ"/>
    <property type="match status" value="1"/>
</dbReference>
<feature type="domain" description="ProQ/FinO" evidence="4">
    <location>
        <begin position="6"/>
        <end position="123"/>
    </location>
</feature>
<keyword evidence="2" id="KW-0694">RNA-binding</keyword>
<accession>A0A378I0P6</accession>
<sequence length="129" mass="14937">MNQNDGVKKDKQTIINWLIEHFPNAFFKKGRQVKPLQIGIFDEIVEFYDRLDSPPFSKKALREALSYYSSSPAYLSCQKADSARIDLYGNEVDVVTAEQAKYAYQRYQQRYGEKKNNPATKAKEKEQSA</sequence>
<evidence type="ECO:0000313" key="6">
    <source>
        <dbReference type="Proteomes" id="UP000254968"/>
    </source>
</evidence>
<evidence type="ECO:0000256" key="1">
    <source>
        <dbReference type="ARBA" id="ARBA00022490"/>
    </source>
</evidence>
<dbReference type="PANTHER" id="PTHR38106:SF1">
    <property type="entry name" value="RNA CHAPERONE PROQ"/>
    <property type="match status" value="1"/>
</dbReference>
<reference evidence="5 6" key="1">
    <citation type="submission" date="2018-06" db="EMBL/GenBank/DDBJ databases">
        <authorList>
            <consortium name="Pathogen Informatics"/>
            <person name="Doyle S."/>
        </authorList>
    </citation>
    <scope>NUCLEOTIDE SEQUENCE [LARGE SCALE GENOMIC DNA]</scope>
    <source>
        <strain evidence="5 6">NCTC13315</strain>
    </source>
</reference>
<gene>
    <name evidence="5" type="primary">proQ_2</name>
    <name evidence="5" type="ORF">NCTC13315_00850</name>
</gene>
<dbReference type="GO" id="GO:0010608">
    <property type="term" value="P:post-transcriptional regulation of gene expression"/>
    <property type="evidence" value="ECO:0007669"/>
    <property type="project" value="InterPro"/>
</dbReference>
<dbReference type="GO" id="GO:0033592">
    <property type="term" value="F:RNA strand annealing activity"/>
    <property type="evidence" value="ECO:0007669"/>
    <property type="project" value="InterPro"/>
</dbReference>
<dbReference type="GO" id="GO:0034057">
    <property type="term" value="F:RNA strand-exchange activity"/>
    <property type="evidence" value="ECO:0007669"/>
    <property type="project" value="InterPro"/>
</dbReference>
<dbReference type="Proteomes" id="UP000254968">
    <property type="component" value="Unassembled WGS sequence"/>
</dbReference>
<dbReference type="InterPro" id="IPR016103">
    <property type="entry name" value="ProQ/FinO"/>
</dbReference>
<organism evidence="5 6">
    <name type="scientific">Legionella beliardensis</name>
    <dbReference type="NCBI Taxonomy" id="91822"/>
    <lineage>
        <taxon>Bacteria</taxon>
        <taxon>Pseudomonadati</taxon>
        <taxon>Pseudomonadota</taxon>
        <taxon>Gammaproteobacteria</taxon>
        <taxon>Legionellales</taxon>
        <taxon>Legionellaceae</taxon>
        <taxon>Legionella</taxon>
    </lineage>
</organism>
<dbReference type="GO" id="GO:0005829">
    <property type="term" value="C:cytosol"/>
    <property type="evidence" value="ECO:0007669"/>
    <property type="project" value="TreeGrafter"/>
</dbReference>
<protein>
    <submittedName>
        <fullName evidence="5">ProQ-like, activator of ProP osmoprotectant transporter</fullName>
    </submittedName>
</protein>
<evidence type="ECO:0000256" key="2">
    <source>
        <dbReference type="ARBA" id="ARBA00022884"/>
    </source>
</evidence>